<dbReference type="SUPFAM" id="SSF53807">
    <property type="entry name" value="Helical backbone' metal receptor"/>
    <property type="match status" value="1"/>
</dbReference>
<keyword evidence="6" id="KW-0175">Coiled coil</keyword>
<evidence type="ECO:0000256" key="1">
    <source>
        <dbReference type="ARBA" id="ARBA00004196"/>
    </source>
</evidence>
<dbReference type="Proteomes" id="UP000182762">
    <property type="component" value="Unassembled WGS sequence"/>
</dbReference>
<feature type="signal peptide" evidence="7">
    <location>
        <begin position="1"/>
        <end position="18"/>
    </location>
</feature>
<dbReference type="InterPro" id="IPR006127">
    <property type="entry name" value="ZnuA-like"/>
</dbReference>
<dbReference type="PRINTS" id="PR00690">
    <property type="entry name" value="ADHESNFAMILY"/>
</dbReference>
<protein>
    <submittedName>
        <fullName evidence="8">Manganese/zinc/iron transport system substrate-binding protein</fullName>
    </submittedName>
</protein>
<evidence type="ECO:0000313" key="9">
    <source>
        <dbReference type="Proteomes" id="UP000182762"/>
    </source>
</evidence>
<dbReference type="PRINTS" id="PR00691">
    <property type="entry name" value="ADHESINB"/>
</dbReference>
<evidence type="ECO:0000256" key="4">
    <source>
        <dbReference type="ARBA" id="ARBA00022729"/>
    </source>
</evidence>
<feature type="chain" id="PRO_5046332017" evidence="7">
    <location>
        <begin position="19"/>
        <end position="312"/>
    </location>
</feature>
<keyword evidence="4 7" id="KW-0732">Signal</keyword>
<dbReference type="PANTHER" id="PTHR42953">
    <property type="entry name" value="HIGH-AFFINITY ZINC UPTAKE SYSTEM PROTEIN ZNUA-RELATED"/>
    <property type="match status" value="1"/>
</dbReference>
<evidence type="ECO:0000313" key="8">
    <source>
        <dbReference type="EMBL" id="SFQ88613.1"/>
    </source>
</evidence>
<evidence type="ECO:0000256" key="2">
    <source>
        <dbReference type="ARBA" id="ARBA00022448"/>
    </source>
</evidence>
<gene>
    <name evidence="8" type="ORF">SAMN02745910_05086</name>
</gene>
<dbReference type="Pfam" id="PF01297">
    <property type="entry name" value="ZnuA"/>
    <property type="match status" value="1"/>
</dbReference>
<organism evidence="8 9">
    <name type="scientific">Priestia endophytica DSM 13796</name>
    <dbReference type="NCBI Taxonomy" id="1121089"/>
    <lineage>
        <taxon>Bacteria</taxon>
        <taxon>Bacillati</taxon>
        <taxon>Bacillota</taxon>
        <taxon>Bacilli</taxon>
        <taxon>Bacillales</taxon>
        <taxon>Bacillaceae</taxon>
        <taxon>Priestia</taxon>
    </lineage>
</organism>
<dbReference type="PROSITE" id="PS51257">
    <property type="entry name" value="PROKAR_LIPOPROTEIN"/>
    <property type="match status" value="1"/>
</dbReference>
<dbReference type="InterPro" id="IPR006128">
    <property type="entry name" value="Lipoprotein_PsaA-like"/>
</dbReference>
<dbReference type="PANTHER" id="PTHR42953:SF1">
    <property type="entry name" value="METAL-BINDING PROTEIN HI_0362-RELATED"/>
    <property type="match status" value="1"/>
</dbReference>
<sequence>MKKLAVMIGAFLFILLLAGCQSEKSSSSGDKGEDKKVKITATTGQVADIAKSIGGDKVTVEALMGPGVDPHLYQPSQGDIKKIQEADIILYNGLHLEGKMGDIFERIQKEKPVVPVGESIPKEKLIKSADDAKIYDPHVWFDPELWVYAVKETKEELVKLDPSHKGEYEKNAEQYIEELNKVKKEAEEKFVEIPKERRVLVTAHDAFGYFGKAYSMDVMGLQGLSTDSEYGLKDVQNLVNTLVDKKIKAVFIESSVSKKSINAVVEGAKKAGHNVKIGGELYSDAMGEEGTEEGTYIGMYRHNIEQISKALK</sequence>
<keyword evidence="9" id="KW-1185">Reference proteome</keyword>
<keyword evidence="3" id="KW-0479">Metal-binding</keyword>
<dbReference type="InterPro" id="IPR006129">
    <property type="entry name" value="AdhesinB"/>
</dbReference>
<dbReference type="GeneID" id="93713594"/>
<comment type="caution">
    <text evidence="8">The sequence shown here is derived from an EMBL/GenBank/DDBJ whole genome shotgun (WGS) entry which is preliminary data.</text>
</comment>
<accession>A0A1I6C613</accession>
<feature type="coiled-coil region" evidence="6">
    <location>
        <begin position="165"/>
        <end position="192"/>
    </location>
</feature>
<evidence type="ECO:0000256" key="5">
    <source>
        <dbReference type="RuleBase" id="RU003512"/>
    </source>
</evidence>
<dbReference type="EMBL" id="FOXX01000027">
    <property type="protein sequence ID" value="SFQ88613.1"/>
    <property type="molecule type" value="Genomic_DNA"/>
</dbReference>
<comment type="subcellular location">
    <subcellularLocation>
        <location evidence="1">Cell envelope</location>
    </subcellularLocation>
</comment>
<evidence type="ECO:0000256" key="7">
    <source>
        <dbReference type="SAM" id="SignalP"/>
    </source>
</evidence>
<proteinExistence type="inferred from homology"/>
<keyword evidence="2 5" id="KW-0813">Transport</keyword>
<comment type="similarity">
    <text evidence="5">Belongs to the bacterial solute-binding protein 9 family.</text>
</comment>
<dbReference type="InterPro" id="IPR050492">
    <property type="entry name" value="Bact_metal-bind_prot9"/>
</dbReference>
<reference evidence="8 9" key="1">
    <citation type="submission" date="2016-10" db="EMBL/GenBank/DDBJ databases">
        <authorList>
            <person name="Varghese N."/>
            <person name="Submissions S."/>
        </authorList>
    </citation>
    <scope>NUCLEOTIDE SEQUENCE [LARGE SCALE GENOMIC DNA]</scope>
    <source>
        <strain evidence="8 9">DSM 13796</strain>
    </source>
</reference>
<name>A0A1I6C613_9BACI</name>
<dbReference type="Gene3D" id="3.40.50.1980">
    <property type="entry name" value="Nitrogenase molybdenum iron protein domain"/>
    <property type="match status" value="2"/>
</dbReference>
<evidence type="ECO:0000256" key="6">
    <source>
        <dbReference type="SAM" id="Coils"/>
    </source>
</evidence>
<evidence type="ECO:0000256" key="3">
    <source>
        <dbReference type="ARBA" id="ARBA00022723"/>
    </source>
</evidence>
<dbReference type="RefSeq" id="WP_061804006.1">
    <property type="nucleotide sequence ID" value="NZ_FOXX01000027.1"/>
</dbReference>